<dbReference type="SUPFAM" id="SSF52540">
    <property type="entry name" value="P-loop containing nucleoside triphosphate hydrolases"/>
    <property type="match status" value="1"/>
</dbReference>
<dbReference type="STRING" id="1073574.GOARA_062_00660"/>
<protein>
    <submittedName>
        <fullName evidence="2">Putative ABC transporter</fullName>
    </submittedName>
</protein>
<dbReference type="EMBL" id="BAEE01000062">
    <property type="protein sequence ID" value="GAB10798.1"/>
    <property type="molecule type" value="Genomic_DNA"/>
</dbReference>
<dbReference type="PANTHER" id="PTHR43394">
    <property type="entry name" value="ATP-DEPENDENT PERMEASE MDL1, MITOCHONDRIAL"/>
    <property type="match status" value="1"/>
</dbReference>
<reference evidence="2 3" key="1">
    <citation type="submission" date="2011-11" db="EMBL/GenBank/DDBJ databases">
        <title>Whole genome shotgun sequence of Gordonia araii NBRC 100433.</title>
        <authorList>
            <person name="Yoshida Y."/>
            <person name="Hosoyama A."/>
            <person name="Tsuchikane K."/>
            <person name="Katsumata H."/>
            <person name="Yamazaki S."/>
            <person name="Fujita N."/>
        </authorList>
    </citation>
    <scope>NUCLEOTIDE SEQUENCE [LARGE SCALE GENOMIC DNA]</scope>
    <source>
        <strain evidence="2 3">NBRC 100433</strain>
    </source>
</reference>
<keyword evidence="3" id="KW-1185">Reference proteome</keyword>
<dbReference type="Proteomes" id="UP000035088">
    <property type="component" value="Unassembled WGS sequence"/>
</dbReference>
<accession>G7H4M3</accession>
<proteinExistence type="predicted"/>
<dbReference type="Gene3D" id="3.40.50.300">
    <property type="entry name" value="P-loop containing nucleotide triphosphate hydrolases"/>
    <property type="match status" value="1"/>
</dbReference>
<evidence type="ECO:0000256" key="1">
    <source>
        <dbReference type="SAM" id="MobiDB-lite"/>
    </source>
</evidence>
<evidence type="ECO:0000313" key="2">
    <source>
        <dbReference type="EMBL" id="GAB10798.1"/>
    </source>
</evidence>
<sequence>MLILDEAVSAVDPETEARIQRAIQSLAAGRTVLVIAHRLDTVRHADQIVVLENGRVDAVGTHEELVTSSDTYRRLLGAGSGDDGQSAQRDSTRLIASRSGGTTHSP</sequence>
<dbReference type="AlphaFoldDB" id="G7H4M3"/>
<comment type="caution">
    <text evidence="2">The sequence shown here is derived from an EMBL/GenBank/DDBJ whole genome shotgun (WGS) entry which is preliminary data.</text>
</comment>
<dbReference type="PANTHER" id="PTHR43394:SF1">
    <property type="entry name" value="ATP-BINDING CASSETTE SUB-FAMILY B MEMBER 10, MITOCHONDRIAL"/>
    <property type="match status" value="1"/>
</dbReference>
<dbReference type="InterPro" id="IPR027417">
    <property type="entry name" value="P-loop_NTPase"/>
</dbReference>
<name>G7H4M3_9ACTN</name>
<gene>
    <name evidence="2" type="ORF">GOARA_062_00660</name>
</gene>
<feature type="region of interest" description="Disordered" evidence="1">
    <location>
        <begin position="76"/>
        <end position="106"/>
    </location>
</feature>
<dbReference type="GO" id="GO:0015421">
    <property type="term" value="F:ABC-type oligopeptide transporter activity"/>
    <property type="evidence" value="ECO:0007669"/>
    <property type="project" value="TreeGrafter"/>
</dbReference>
<organism evidence="2 3">
    <name type="scientific">Gordonia araii NBRC 100433</name>
    <dbReference type="NCBI Taxonomy" id="1073574"/>
    <lineage>
        <taxon>Bacteria</taxon>
        <taxon>Bacillati</taxon>
        <taxon>Actinomycetota</taxon>
        <taxon>Actinomycetes</taxon>
        <taxon>Mycobacteriales</taxon>
        <taxon>Gordoniaceae</taxon>
        <taxon>Gordonia</taxon>
    </lineage>
</organism>
<evidence type="ECO:0000313" key="3">
    <source>
        <dbReference type="Proteomes" id="UP000035088"/>
    </source>
</evidence>
<dbReference type="InterPro" id="IPR039421">
    <property type="entry name" value="Type_1_exporter"/>
</dbReference>